<gene>
    <name evidence="3" type="ORF">M409DRAFT_29995</name>
</gene>
<dbReference type="PANTHER" id="PTHR28187:SF1">
    <property type="entry name" value="PROTEIN RCR1-RELATED"/>
    <property type="match status" value="1"/>
</dbReference>
<organism evidence="3 4">
    <name type="scientific">Zasmidium cellare ATCC 36951</name>
    <dbReference type="NCBI Taxonomy" id="1080233"/>
    <lineage>
        <taxon>Eukaryota</taxon>
        <taxon>Fungi</taxon>
        <taxon>Dikarya</taxon>
        <taxon>Ascomycota</taxon>
        <taxon>Pezizomycotina</taxon>
        <taxon>Dothideomycetes</taxon>
        <taxon>Dothideomycetidae</taxon>
        <taxon>Mycosphaerellales</taxon>
        <taxon>Mycosphaerellaceae</taxon>
        <taxon>Zasmidium</taxon>
    </lineage>
</organism>
<dbReference type="AlphaFoldDB" id="A0A6A6C048"/>
<dbReference type="OrthoDB" id="3556830at2759"/>
<proteinExistence type="predicted"/>
<evidence type="ECO:0000313" key="4">
    <source>
        <dbReference type="Proteomes" id="UP000799537"/>
    </source>
</evidence>
<keyword evidence="2" id="KW-0472">Membrane</keyword>
<evidence type="ECO:0000313" key="3">
    <source>
        <dbReference type="EMBL" id="KAF2159520.1"/>
    </source>
</evidence>
<keyword evidence="2" id="KW-1133">Transmembrane helix</keyword>
<feature type="region of interest" description="Disordered" evidence="1">
    <location>
        <begin position="62"/>
        <end position="131"/>
    </location>
</feature>
<protein>
    <submittedName>
        <fullName evidence="3">Uncharacterized protein</fullName>
    </submittedName>
</protein>
<evidence type="ECO:0000256" key="2">
    <source>
        <dbReference type="SAM" id="Phobius"/>
    </source>
</evidence>
<dbReference type="GeneID" id="54562979"/>
<name>A0A6A6C048_ZASCE</name>
<evidence type="ECO:0000256" key="1">
    <source>
        <dbReference type="SAM" id="MobiDB-lite"/>
    </source>
</evidence>
<keyword evidence="4" id="KW-1185">Reference proteome</keyword>
<feature type="compositionally biased region" description="Low complexity" evidence="1">
    <location>
        <begin position="109"/>
        <end position="123"/>
    </location>
</feature>
<reference evidence="3" key="1">
    <citation type="journal article" date="2020" name="Stud. Mycol.">
        <title>101 Dothideomycetes genomes: a test case for predicting lifestyles and emergence of pathogens.</title>
        <authorList>
            <person name="Haridas S."/>
            <person name="Albert R."/>
            <person name="Binder M."/>
            <person name="Bloem J."/>
            <person name="Labutti K."/>
            <person name="Salamov A."/>
            <person name="Andreopoulos B."/>
            <person name="Baker S."/>
            <person name="Barry K."/>
            <person name="Bills G."/>
            <person name="Bluhm B."/>
            <person name="Cannon C."/>
            <person name="Castanera R."/>
            <person name="Culley D."/>
            <person name="Daum C."/>
            <person name="Ezra D."/>
            <person name="Gonzalez J."/>
            <person name="Henrissat B."/>
            <person name="Kuo A."/>
            <person name="Liang C."/>
            <person name="Lipzen A."/>
            <person name="Lutzoni F."/>
            <person name="Magnuson J."/>
            <person name="Mondo S."/>
            <person name="Nolan M."/>
            <person name="Ohm R."/>
            <person name="Pangilinan J."/>
            <person name="Park H.-J."/>
            <person name="Ramirez L."/>
            <person name="Alfaro M."/>
            <person name="Sun H."/>
            <person name="Tritt A."/>
            <person name="Yoshinaga Y."/>
            <person name="Zwiers L.-H."/>
            <person name="Turgeon B."/>
            <person name="Goodwin S."/>
            <person name="Spatafora J."/>
            <person name="Crous P."/>
            <person name="Grigoriev I."/>
        </authorList>
    </citation>
    <scope>NUCLEOTIDE SEQUENCE</scope>
    <source>
        <strain evidence="3">ATCC 36951</strain>
    </source>
</reference>
<dbReference type="GO" id="GO:0016192">
    <property type="term" value="P:vesicle-mediated transport"/>
    <property type="evidence" value="ECO:0007669"/>
    <property type="project" value="TreeGrafter"/>
</dbReference>
<dbReference type="PANTHER" id="PTHR28187">
    <property type="entry name" value="PROTEIN RCR1-RELATED"/>
    <property type="match status" value="1"/>
</dbReference>
<dbReference type="Proteomes" id="UP000799537">
    <property type="component" value="Unassembled WGS sequence"/>
</dbReference>
<sequence length="131" mass="14402">MAYCYIDVAGDEVCEDDAWDDWERWVVLGTVLGGILLILLGFLLFACITARKRQKAGTTPYKGTAWTLGVTPPGHNPPTYTKDVEMGPQPPPAYATAPNDQTVRPGYEQGQPVYPPAAQQPYPRGEYEATQ</sequence>
<accession>A0A6A6C048</accession>
<dbReference type="RefSeq" id="XP_033660409.1">
    <property type="nucleotide sequence ID" value="XM_033809707.1"/>
</dbReference>
<feature type="transmembrane region" description="Helical" evidence="2">
    <location>
        <begin position="25"/>
        <end position="48"/>
    </location>
</feature>
<dbReference type="Pfam" id="PF12273">
    <property type="entry name" value="RCR"/>
    <property type="match status" value="1"/>
</dbReference>
<dbReference type="EMBL" id="ML993636">
    <property type="protein sequence ID" value="KAF2159520.1"/>
    <property type="molecule type" value="Genomic_DNA"/>
</dbReference>
<keyword evidence="2" id="KW-0812">Transmembrane</keyword>
<dbReference type="InterPro" id="IPR020999">
    <property type="entry name" value="Chitin_synth_reg_RCR"/>
</dbReference>